<dbReference type="RefSeq" id="WP_090602996.1">
    <property type="nucleotide sequence ID" value="NZ_FNZR01000001.1"/>
</dbReference>
<sequence length="144" mass="16426">MKKVIYLTALMGVALGLLTACDKESIVSVDGLPANAQTYITQHFPSYEILQVIKERDDLKTTYEVYLSEGYHLDFDKKGSILGIEGTNKLPDSVVPEKILAYVEATYPSEFILDWELDSRRQEIKLSNRMELEFDLNGNFLRID</sequence>
<evidence type="ECO:0000259" key="2">
    <source>
        <dbReference type="Pfam" id="PF11396"/>
    </source>
</evidence>
<dbReference type="AlphaFoldDB" id="A0A1H7GGK7"/>
<reference evidence="4" key="1">
    <citation type="submission" date="2016-10" db="EMBL/GenBank/DDBJ databases">
        <authorList>
            <person name="Varghese N."/>
            <person name="Submissions S."/>
        </authorList>
    </citation>
    <scope>NUCLEOTIDE SEQUENCE [LARGE SCALE GENOMIC DNA]</scope>
    <source>
        <strain evidence="4">Jip14</strain>
    </source>
</reference>
<evidence type="ECO:0000313" key="3">
    <source>
        <dbReference type="EMBL" id="SEK37214.1"/>
    </source>
</evidence>
<evidence type="ECO:0000256" key="1">
    <source>
        <dbReference type="SAM" id="SignalP"/>
    </source>
</evidence>
<keyword evidence="4" id="KW-1185">Reference proteome</keyword>
<dbReference type="Gene3D" id="3.40.1420.30">
    <property type="match status" value="1"/>
</dbReference>
<dbReference type="OrthoDB" id="710080at2"/>
<dbReference type="InterPro" id="IPR021533">
    <property type="entry name" value="PepSY-like"/>
</dbReference>
<dbReference type="SUPFAM" id="SSF160574">
    <property type="entry name" value="BT0923-like"/>
    <property type="match status" value="1"/>
</dbReference>
<feature type="chain" id="PRO_5011445660" evidence="1">
    <location>
        <begin position="20"/>
        <end position="144"/>
    </location>
</feature>
<name>A0A1H7GGK7_9SPHI</name>
<dbReference type="STRING" id="332977.SAMN05421740_101682"/>
<gene>
    <name evidence="3" type="ORF">SAMN05421740_101682</name>
</gene>
<feature type="domain" description="Putative beta-lactamase-inhibitor-like PepSY-like" evidence="2">
    <location>
        <begin position="62"/>
        <end position="141"/>
    </location>
</feature>
<organism evidence="3 4">
    <name type="scientific">Parapedobacter koreensis</name>
    <dbReference type="NCBI Taxonomy" id="332977"/>
    <lineage>
        <taxon>Bacteria</taxon>
        <taxon>Pseudomonadati</taxon>
        <taxon>Bacteroidota</taxon>
        <taxon>Sphingobacteriia</taxon>
        <taxon>Sphingobacteriales</taxon>
        <taxon>Sphingobacteriaceae</taxon>
        <taxon>Parapedobacter</taxon>
    </lineage>
</organism>
<proteinExistence type="predicted"/>
<accession>A0A1H7GGK7</accession>
<dbReference type="Proteomes" id="UP000198916">
    <property type="component" value="Unassembled WGS sequence"/>
</dbReference>
<evidence type="ECO:0000313" key="4">
    <source>
        <dbReference type="Proteomes" id="UP000198916"/>
    </source>
</evidence>
<protein>
    <submittedName>
        <fullName evidence="3">Putative beta-lactamase-inhibitor-like, PepSY-like</fullName>
    </submittedName>
</protein>
<dbReference type="PROSITE" id="PS51257">
    <property type="entry name" value="PROKAR_LIPOPROTEIN"/>
    <property type="match status" value="1"/>
</dbReference>
<dbReference type="Pfam" id="PF11396">
    <property type="entry name" value="PepSY_like"/>
    <property type="match status" value="1"/>
</dbReference>
<keyword evidence="1" id="KW-0732">Signal</keyword>
<feature type="signal peptide" evidence="1">
    <location>
        <begin position="1"/>
        <end position="19"/>
    </location>
</feature>
<dbReference type="EMBL" id="FNZR01000001">
    <property type="protein sequence ID" value="SEK37214.1"/>
    <property type="molecule type" value="Genomic_DNA"/>
</dbReference>